<feature type="active site" description="Proton acceptor; for dehydratase activity" evidence="6">
    <location>
        <position position="966"/>
    </location>
</feature>
<feature type="domain" description="Carrier" evidence="8">
    <location>
        <begin position="1356"/>
        <end position="1433"/>
    </location>
</feature>
<dbReference type="Pfam" id="PF02801">
    <property type="entry name" value="Ketoacyl-synt_C"/>
    <property type="match status" value="1"/>
</dbReference>
<keyword evidence="3" id="KW-0597">Phosphoprotein</keyword>
<feature type="region of interest" description="C-terminal hotdog fold" evidence="6">
    <location>
        <begin position="1110"/>
        <end position="1268"/>
    </location>
</feature>
<dbReference type="InterPro" id="IPR016039">
    <property type="entry name" value="Thiolase-like"/>
</dbReference>
<evidence type="ECO:0000313" key="11">
    <source>
        <dbReference type="EMBL" id="KAK9414372.1"/>
    </source>
</evidence>
<dbReference type="InterPro" id="IPR013217">
    <property type="entry name" value="Methyltransf_12"/>
</dbReference>
<feature type="compositionally biased region" description="Low complexity" evidence="7">
    <location>
        <begin position="1322"/>
        <end position="1335"/>
    </location>
</feature>
<feature type="region of interest" description="Disordered" evidence="7">
    <location>
        <begin position="1039"/>
        <end position="1063"/>
    </location>
</feature>
<name>A0ABR2UIN9_9PEZI</name>
<evidence type="ECO:0000259" key="9">
    <source>
        <dbReference type="PROSITE" id="PS52004"/>
    </source>
</evidence>
<dbReference type="InterPro" id="IPR041068">
    <property type="entry name" value="HTH_51"/>
</dbReference>
<dbReference type="InterPro" id="IPR029058">
    <property type="entry name" value="AB_hydrolase_fold"/>
</dbReference>
<feature type="domain" description="Ketosynthase family 3 (KS3)" evidence="9">
    <location>
        <begin position="16"/>
        <end position="430"/>
    </location>
</feature>
<organism evidence="11 12">
    <name type="scientific">Seiridium unicorne</name>
    <dbReference type="NCBI Taxonomy" id="138068"/>
    <lineage>
        <taxon>Eukaryota</taxon>
        <taxon>Fungi</taxon>
        <taxon>Dikarya</taxon>
        <taxon>Ascomycota</taxon>
        <taxon>Pezizomycotina</taxon>
        <taxon>Sordariomycetes</taxon>
        <taxon>Xylariomycetidae</taxon>
        <taxon>Amphisphaeriales</taxon>
        <taxon>Sporocadaceae</taxon>
        <taxon>Seiridium</taxon>
    </lineage>
</organism>
<dbReference type="Pfam" id="PF00109">
    <property type="entry name" value="ketoacyl-synt"/>
    <property type="match status" value="1"/>
</dbReference>
<dbReference type="InterPro" id="IPR014043">
    <property type="entry name" value="Acyl_transferase_dom"/>
</dbReference>
<comment type="caution">
    <text evidence="11">The sequence shown here is derived from an EMBL/GenBank/DDBJ whole genome shotgun (WGS) entry which is preliminary data.</text>
</comment>
<feature type="compositionally biased region" description="Polar residues" evidence="7">
    <location>
        <begin position="1039"/>
        <end position="1062"/>
    </location>
</feature>
<dbReference type="Pfam" id="PF07859">
    <property type="entry name" value="Abhydrolase_3"/>
    <property type="match status" value="1"/>
</dbReference>
<dbReference type="InterPro" id="IPR016035">
    <property type="entry name" value="Acyl_Trfase/lysoPLipase"/>
</dbReference>
<dbReference type="SMART" id="SM00827">
    <property type="entry name" value="PKS_AT"/>
    <property type="match status" value="1"/>
</dbReference>
<dbReference type="SMART" id="SM01294">
    <property type="entry name" value="PKS_PP_betabranch"/>
    <property type="match status" value="1"/>
</dbReference>
<proteinExistence type="predicted"/>
<evidence type="ECO:0000256" key="2">
    <source>
        <dbReference type="ARBA" id="ARBA00022450"/>
    </source>
</evidence>
<dbReference type="SUPFAM" id="SSF53901">
    <property type="entry name" value="Thiolase-like"/>
    <property type="match status" value="1"/>
</dbReference>
<feature type="compositionally biased region" description="Basic and acidic residues" evidence="7">
    <location>
        <begin position="52"/>
        <end position="67"/>
    </location>
</feature>
<accession>A0ABR2UIN9</accession>
<feature type="domain" description="PKS/mFAS DH" evidence="10">
    <location>
        <begin position="918"/>
        <end position="1268"/>
    </location>
</feature>
<keyword evidence="5" id="KW-0511">Multifunctional enzyme</keyword>
<evidence type="ECO:0008006" key="13">
    <source>
        <dbReference type="Google" id="ProtNLM"/>
    </source>
</evidence>
<dbReference type="Pfam" id="PF00550">
    <property type="entry name" value="PP-binding"/>
    <property type="match status" value="2"/>
</dbReference>
<dbReference type="InterPro" id="IPR009081">
    <property type="entry name" value="PP-bd_ACP"/>
</dbReference>
<feature type="region of interest" description="Disordered" evidence="7">
    <location>
        <begin position="1573"/>
        <end position="1604"/>
    </location>
</feature>
<protein>
    <recommendedName>
        <fullName evidence="13">S-adenosyl-L-methionine-dependent N-methyltransferase</fullName>
    </recommendedName>
</protein>
<feature type="region of interest" description="Disordered" evidence="7">
    <location>
        <begin position="1456"/>
        <end position="1492"/>
    </location>
</feature>
<dbReference type="Gene3D" id="3.40.366.10">
    <property type="entry name" value="Malonyl-Coenzyme A Acyl Carrier Protein, domain 2"/>
    <property type="match status" value="1"/>
</dbReference>
<keyword evidence="12" id="KW-1185">Reference proteome</keyword>
<evidence type="ECO:0000256" key="7">
    <source>
        <dbReference type="SAM" id="MobiDB-lite"/>
    </source>
</evidence>
<evidence type="ECO:0000259" key="10">
    <source>
        <dbReference type="PROSITE" id="PS52019"/>
    </source>
</evidence>
<dbReference type="SUPFAM" id="SSF55048">
    <property type="entry name" value="Probable ACP-binding domain of malonyl-CoA ACP transacylase"/>
    <property type="match status" value="1"/>
</dbReference>
<gene>
    <name evidence="11" type="ORF">SUNI508_11334</name>
</gene>
<dbReference type="PROSITE" id="PS00606">
    <property type="entry name" value="KS3_1"/>
    <property type="match status" value="1"/>
</dbReference>
<evidence type="ECO:0000256" key="3">
    <source>
        <dbReference type="ARBA" id="ARBA00022553"/>
    </source>
</evidence>
<dbReference type="Pfam" id="PF00698">
    <property type="entry name" value="Acyl_transf_1"/>
    <property type="match status" value="1"/>
</dbReference>
<feature type="region of interest" description="Disordered" evidence="7">
    <location>
        <begin position="48"/>
        <end position="67"/>
    </location>
</feature>
<reference evidence="11 12" key="1">
    <citation type="journal article" date="2024" name="J. Plant Pathol.">
        <title>Sequence and assembly of the genome of Seiridium unicorne, isolate CBS 538.82, causal agent of cypress canker disease.</title>
        <authorList>
            <person name="Scali E."/>
            <person name="Rocca G.D."/>
            <person name="Danti R."/>
            <person name="Garbelotto M."/>
            <person name="Barberini S."/>
            <person name="Baroncelli R."/>
            <person name="Emiliani G."/>
        </authorList>
    </citation>
    <scope>NUCLEOTIDE SEQUENCE [LARGE SCALE GENOMIC DNA]</scope>
    <source>
        <strain evidence="11 12">BM-138-508</strain>
    </source>
</reference>
<dbReference type="InterPro" id="IPR001227">
    <property type="entry name" value="Ac_transferase_dom_sf"/>
</dbReference>
<dbReference type="EMBL" id="JARVKF010000428">
    <property type="protein sequence ID" value="KAK9414372.1"/>
    <property type="molecule type" value="Genomic_DNA"/>
</dbReference>
<dbReference type="Pfam" id="PF18558">
    <property type="entry name" value="HTH_51"/>
    <property type="match status" value="1"/>
</dbReference>
<sequence length="2360" mass="257864">MPVPSIDGVPTMEIPPNAVAVIGMGCKFPGAETLDEYWRVLDAGQSMLQDPPSERLPTHDHPRSTEKSVFHSNFLKDTSSFDNRFFKKSSREAASMDPQQRLLLEVSYQALESSGFFGPREPDLDVGCYIGVCASDYNDNVASHPPNAFSALGTLRAFAPGRVSHFFGLRGPSIALDTACSSSAVAIDAACKAIIHGDCRSAIAGGVSVFTSPFFYQNLSAASFLSPTGASKSFDASADGYCRGEGVGLVVLKRLTEAIADGDTVLGTILATSVRQSSNKVPITVPYSPSQTALYQKLLDSAGIAAEDVTYVEAHGTGTPVGDPLEYEAIKEVFGKKPRRETLYLASVKGNIGHTEGASGVAGLIKTILMMQNRAIPRQANYVSAHPKISLVPGHIAIPTATLPWTASTLIACVNNYGAAGSIAAMIVREAPRQSIGQIQSAQAARLHAKEYCPLIVTGNTSKSLGDNCAKIREYALSLGDNHGPRENIVADLAFNLSDRQNRTMPYMFATTISKLSELDEQLHGVASNPNSALYQNNLKPSPTVLIFGGQIGRSVSLDKQVFDTSGFLRRYLDECDVLLKRLGSRSIYPDIFEAKQTYDVVMVQTMQFALQYACAQSWIACGLKVDCIIGHSFGQLVALTVSGVLSLADGLKFVHGRAVLMRERWGAEKGSMVAIEADRSDITALLASVRGNNSRYGSGVEVACFNGPQSHVLVGSSTEIDSVVAEVTRSSMAAKAKILDVTHGFHSRFCDPILPELEKLARGLTFNTPRIYIETCSGEGTWPMATAKLMADHTRSPVYFEDAVKRIEHRFGACTWLEAGSSTLVTNMTRRALAVQREKINGHVFLPMNLRGDGALSALAETTTNLWKYGHHVQYWPFHHRHRGNYRAMNLPPYQFEKSQHWLDFNFPSSEAPEPAHSRLSTSLSKSSEPEPEPELISFSGFEEKRAVFIVDPRAEEWKALVNGHSVLQEPLCPAPLYIELVLQAAKQLAAIQKISCAPFGRVDDLEMPSPLGTSQDKIIQLVLTPADQTGCNYNFSFQSQPRHTNSGKNTASSTPNNVPTHASGRVEILLAHDSSVSSEFERTRKLLERMRRNQGQGEGQGASKDDTQSRSQAVSGALVYKLFSSVVQYHDFYQCVRSLSSNDDGTVMAHVSPPRSGPSCIQSLLSMPLAIDNFFQVPGIFANCLAPCPPSEVFVSTHVDRIQISPDFGKSWAEGDDQGWDVFALSTTLSDKESTNDIFVTEKTTGRLIFIAFGARFTRVRIAALAKILSRANSGDVAPSTSAKSLQKGRVEFAQAVLAGSQVQSSASVIAPAPPQNTLPVPQQQQPKRQPSPNGRAPLAPTTSSFSAPRAVIPKKTRVEDDLRAMLSKMTDIPADQIKADVPLIDLGVDSLLATEIISDIHKIFHISISPDRLQELRTFASLCNYLDGHESRQGPEDHLPAVVPWETPFVPMTKSSNTAARPEVASRDTDLDDELEQSSGGCEGSSRDCDQEQNLTARLADLLSSHLEVPVDELVASKNLVDLGLDSLLCMELMSDIEKELGVSIDLSDLAGDVTFGQLVDKLISELRNTKTTTSSTPKSTVTFSSGVSTPLTTSDRSTDEKDLVPITTQAAPTSTSGPLANAPWAFESIKGDYDKHAEHYKFSDFYTSVYGKQSQLVLAYVVEAFHDLGVDLRTLRPGDRIPMVTSAVPKHGRMVDVFYEILLQHKVADYNGEVYFRSEAPISPDHSSVLSKEIIAEFPQHAKEHMLLNLCGPNLSKFLNGNMDPLAVLFGNKSNRTIMEDVYAAAPMFVIMSELLTSFLEKALSTSAPGPEGKFKILELGAGTGATTRWVVDRLVQRGIPIEYIFTDISPSLVLASKRKFSHFDCMKYDTIDIEKEPPAPYIGQFDVVLATNCIHATSSLPNSLANMNKLLRPHGFVSLVELTTRNFWLDMVFGLLDGWWLHDDGRPYVLATPEFWNQSMRQTGFQHVSWTGGHTRESEVVRVITGFKQPVSDPSSYQSMPQGATGGVETVVFKYTDKKLPLRADVYYPSASQATIHKSWVAGLLIHGGGHVMLSRQDLRPRQIQLLLDNGVLPVAVDYRLCPETTILEGPLVDVSDAYAWLRDTLPSFKLKQTDINRKLDSARAVVVGWSTGGTLAMSLSWTSISRGIPPPDAILAFYCPTDYEDEFWLKPNIPEHSNAFANETYNVIEGVFPAPITSYNVPSTTGSAAGWIAPKDSRSRVVLHMNWHGQTLPVLFRGLPSASTIAASDAAHFNCLEQPPIEEIVQASPYAQIVRGKYKSPTYIVFGTSDDLIPWKQAQRTVDAMRDSGIDCGLSLAPGQPHLFDMYRDPDGTRWGYVMEGYNFLLSKIGRRTT</sequence>
<dbReference type="SUPFAM" id="SSF53474">
    <property type="entry name" value="alpha/beta-Hydrolases"/>
    <property type="match status" value="1"/>
</dbReference>
<feature type="domain" description="Carrier" evidence="8">
    <location>
        <begin position="1496"/>
        <end position="1570"/>
    </location>
</feature>
<comment type="pathway">
    <text evidence="1">Secondary metabolite biosynthesis.</text>
</comment>
<dbReference type="PANTHER" id="PTHR43775:SF21">
    <property type="entry name" value="NON-REDUCING POLYKETIDE SYNTHASE AUSA-RELATED"/>
    <property type="match status" value="1"/>
</dbReference>
<dbReference type="Gene3D" id="3.40.50.1820">
    <property type="entry name" value="alpha/beta hydrolase"/>
    <property type="match status" value="1"/>
</dbReference>
<feature type="active site" description="Proton donor; for dehydratase activity" evidence="6">
    <location>
        <position position="1174"/>
    </location>
</feature>
<dbReference type="SUPFAM" id="SSF52151">
    <property type="entry name" value="FabD/lysophospholipase-like"/>
    <property type="match status" value="1"/>
</dbReference>
<dbReference type="SMART" id="SM00823">
    <property type="entry name" value="PKS_PP"/>
    <property type="match status" value="2"/>
</dbReference>
<dbReference type="InterPro" id="IPR013094">
    <property type="entry name" value="AB_hydrolase_3"/>
</dbReference>
<keyword evidence="2" id="KW-0596">Phosphopantetheine</keyword>
<dbReference type="InterPro" id="IPR018201">
    <property type="entry name" value="Ketoacyl_synth_AS"/>
</dbReference>
<dbReference type="InterPro" id="IPR020841">
    <property type="entry name" value="PKS_Beta-ketoAc_synthase_dom"/>
</dbReference>
<feature type="region of interest" description="Disordered" evidence="7">
    <location>
        <begin position="1313"/>
        <end position="1355"/>
    </location>
</feature>
<dbReference type="PROSITE" id="PS50075">
    <property type="entry name" value="CARRIER"/>
    <property type="match status" value="2"/>
</dbReference>
<dbReference type="PROSITE" id="PS52004">
    <property type="entry name" value="KS3_2"/>
    <property type="match status" value="1"/>
</dbReference>
<dbReference type="SUPFAM" id="SSF53335">
    <property type="entry name" value="S-adenosyl-L-methionine-dependent methyltransferases"/>
    <property type="match status" value="1"/>
</dbReference>
<feature type="compositionally biased region" description="Low complexity" evidence="7">
    <location>
        <begin position="919"/>
        <end position="928"/>
    </location>
</feature>
<evidence type="ECO:0000256" key="5">
    <source>
        <dbReference type="ARBA" id="ARBA00023268"/>
    </source>
</evidence>
<feature type="compositionally biased region" description="Polar residues" evidence="7">
    <location>
        <begin position="1590"/>
        <end position="1599"/>
    </location>
</feature>
<dbReference type="InterPro" id="IPR014030">
    <property type="entry name" value="Ketoacyl_synth_N"/>
</dbReference>
<dbReference type="Gene3D" id="3.30.70.3290">
    <property type="match status" value="1"/>
</dbReference>
<dbReference type="InterPro" id="IPR029063">
    <property type="entry name" value="SAM-dependent_MTases_sf"/>
</dbReference>
<dbReference type="InterPro" id="IPR006162">
    <property type="entry name" value="Ppantetheine_attach_site"/>
</dbReference>
<dbReference type="SMART" id="SM00825">
    <property type="entry name" value="PKS_KS"/>
    <property type="match status" value="1"/>
</dbReference>
<evidence type="ECO:0000256" key="6">
    <source>
        <dbReference type="PROSITE-ProRule" id="PRU01363"/>
    </source>
</evidence>
<feature type="region of interest" description="Disordered" evidence="7">
    <location>
        <begin position="1092"/>
        <end position="1112"/>
    </location>
</feature>
<dbReference type="InterPro" id="IPR049900">
    <property type="entry name" value="PKS_mFAS_DH"/>
</dbReference>
<feature type="region of interest" description="Disordered" evidence="7">
    <location>
        <begin position="914"/>
        <end position="936"/>
    </location>
</feature>
<keyword evidence="4" id="KW-0808">Transferase</keyword>
<dbReference type="InterPro" id="IPR036736">
    <property type="entry name" value="ACP-like_sf"/>
</dbReference>
<dbReference type="CDD" id="cd02440">
    <property type="entry name" value="AdoMet_MTases"/>
    <property type="match status" value="1"/>
</dbReference>
<dbReference type="PROSITE" id="PS00012">
    <property type="entry name" value="PHOSPHOPANTETHEINE"/>
    <property type="match status" value="1"/>
</dbReference>
<feature type="region of interest" description="N-terminal hotdog fold" evidence="6">
    <location>
        <begin position="918"/>
        <end position="1075"/>
    </location>
</feature>
<evidence type="ECO:0000259" key="8">
    <source>
        <dbReference type="PROSITE" id="PS50075"/>
    </source>
</evidence>
<dbReference type="InterPro" id="IPR042104">
    <property type="entry name" value="PKS_dehydratase_sf"/>
</dbReference>
<dbReference type="Gene3D" id="3.40.50.150">
    <property type="entry name" value="Vaccinia Virus protein VP39"/>
    <property type="match status" value="1"/>
</dbReference>
<dbReference type="SUPFAM" id="SSF47336">
    <property type="entry name" value="ACP-like"/>
    <property type="match status" value="2"/>
</dbReference>
<evidence type="ECO:0000256" key="1">
    <source>
        <dbReference type="ARBA" id="ARBA00005179"/>
    </source>
</evidence>
<dbReference type="Gene3D" id="1.10.1200.10">
    <property type="entry name" value="ACP-like"/>
    <property type="match status" value="2"/>
</dbReference>
<feature type="compositionally biased region" description="Low complexity" evidence="7">
    <location>
        <begin position="1573"/>
        <end position="1589"/>
    </location>
</feature>
<dbReference type="Pfam" id="PF08242">
    <property type="entry name" value="Methyltransf_12"/>
    <property type="match status" value="1"/>
</dbReference>
<dbReference type="InterPro" id="IPR050091">
    <property type="entry name" value="PKS_NRPS_Biosynth_Enz"/>
</dbReference>
<dbReference type="InterPro" id="IPR016036">
    <property type="entry name" value="Malonyl_transacylase_ACP-bd"/>
</dbReference>
<dbReference type="PROSITE" id="PS52019">
    <property type="entry name" value="PKS_MFAS_DH"/>
    <property type="match status" value="1"/>
</dbReference>
<dbReference type="InterPro" id="IPR014031">
    <property type="entry name" value="Ketoacyl_synth_C"/>
</dbReference>
<dbReference type="PANTHER" id="PTHR43775">
    <property type="entry name" value="FATTY ACID SYNTHASE"/>
    <property type="match status" value="1"/>
</dbReference>
<evidence type="ECO:0000256" key="4">
    <source>
        <dbReference type="ARBA" id="ARBA00022679"/>
    </source>
</evidence>
<dbReference type="Proteomes" id="UP001408356">
    <property type="component" value="Unassembled WGS sequence"/>
</dbReference>
<dbReference type="InterPro" id="IPR020806">
    <property type="entry name" value="PKS_PP-bd"/>
</dbReference>
<dbReference type="CDD" id="cd00833">
    <property type="entry name" value="PKS"/>
    <property type="match status" value="1"/>
</dbReference>
<dbReference type="Gene3D" id="3.10.129.110">
    <property type="entry name" value="Polyketide synthase dehydratase"/>
    <property type="match status" value="1"/>
</dbReference>
<evidence type="ECO:0000313" key="12">
    <source>
        <dbReference type="Proteomes" id="UP001408356"/>
    </source>
</evidence>
<dbReference type="Gene3D" id="3.40.47.10">
    <property type="match status" value="1"/>
</dbReference>